<feature type="compositionally biased region" description="Polar residues" evidence="1">
    <location>
        <begin position="16"/>
        <end position="41"/>
    </location>
</feature>
<feature type="compositionally biased region" description="Basic and acidic residues" evidence="1">
    <location>
        <begin position="42"/>
        <end position="69"/>
    </location>
</feature>
<feature type="compositionally biased region" description="Basic and acidic residues" evidence="1">
    <location>
        <begin position="1"/>
        <end position="10"/>
    </location>
</feature>
<feature type="compositionally biased region" description="Low complexity" evidence="1">
    <location>
        <begin position="84"/>
        <end position="93"/>
    </location>
</feature>
<feature type="compositionally biased region" description="Pro residues" evidence="1">
    <location>
        <begin position="72"/>
        <end position="83"/>
    </location>
</feature>
<reference evidence="2 3" key="1">
    <citation type="submission" date="2019-12" db="EMBL/GenBank/DDBJ databases">
        <authorList>
            <person name="Floudas D."/>
            <person name="Bentzer J."/>
            <person name="Ahren D."/>
            <person name="Johansson T."/>
            <person name="Persson P."/>
            <person name="Tunlid A."/>
        </authorList>
    </citation>
    <scope>NUCLEOTIDE SEQUENCE [LARGE SCALE GENOMIC DNA]</scope>
    <source>
        <strain evidence="2 3">CBS 102.39</strain>
    </source>
</reference>
<feature type="region of interest" description="Disordered" evidence="1">
    <location>
        <begin position="1"/>
        <end position="93"/>
    </location>
</feature>
<feature type="compositionally biased region" description="Basic and acidic residues" evidence="1">
    <location>
        <begin position="326"/>
        <end position="342"/>
    </location>
</feature>
<feature type="compositionally biased region" description="Basic residues" evidence="1">
    <location>
        <begin position="1129"/>
        <end position="1142"/>
    </location>
</feature>
<comment type="caution">
    <text evidence="2">The sequence shown here is derived from an EMBL/GenBank/DDBJ whole genome shotgun (WGS) entry which is preliminary data.</text>
</comment>
<dbReference type="AlphaFoldDB" id="A0A8H4QR06"/>
<evidence type="ECO:0000313" key="2">
    <source>
        <dbReference type="EMBL" id="KAF4615306.1"/>
    </source>
</evidence>
<feature type="compositionally biased region" description="Polar residues" evidence="1">
    <location>
        <begin position="647"/>
        <end position="661"/>
    </location>
</feature>
<organism evidence="2 3">
    <name type="scientific">Agrocybe pediades</name>
    <dbReference type="NCBI Taxonomy" id="84607"/>
    <lineage>
        <taxon>Eukaryota</taxon>
        <taxon>Fungi</taxon>
        <taxon>Dikarya</taxon>
        <taxon>Basidiomycota</taxon>
        <taxon>Agaricomycotina</taxon>
        <taxon>Agaricomycetes</taxon>
        <taxon>Agaricomycetidae</taxon>
        <taxon>Agaricales</taxon>
        <taxon>Agaricineae</taxon>
        <taxon>Strophariaceae</taxon>
        <taxon>Agrocybe</taxon>
    </lineage>
</organism>
<feature type="compositionally biased region" description="Low complexity" evidence="1">
    <location>
        <begin position="724"/>
        <end position="740"/>
    </location>
</feature>
<feature type="compositionally biased region" description="Low complexity" evidence="1">
    <location>
        <begin position="1024"/>
        <end position="1052"/>
    </location>
</feature>
<feature type="compositionally biased region" description="Polar residues" evidence="1">
    <location>
        <begin position="805"/>
        <end position="852"/>
    </location>
</feature>
<sequence>MASTRREQARPKPLAKQNSSFIGSIKSFVSSPLNWLSGNEDTQGKRRRDDPIVVDDDLSHRSKRMRIDSPAEPTPAPVAPPLRRPSVVPRASSVVLPSTRATLSPRRVQRTMSIDPPRRDTDMDMLIDNPPSPRLPFRMRSSLTPQPQQAQQRFNTEPPPLNTLASNPVFIHQPTQPRETSTPPTTTLGSLVETVRAKRSPVKQKRSILTISEAQLNVSSTENTDAAAERALHQLDIFKTPLLPTRLRTSNMPASIVASTTPDMFKSRRSAHLVLMQDEKERPGRRVAGSSKTPVVNDTKPYAGEGGMKKLLARRRQEEEEEGDKDEQGKEKAQTTETKEQVEAESAQNLPPPPSTDWFAVASSDFLPSGSGSSLRVGRAKTSRNHIQRPPKNRFSAVYEDDPEDKDEDSAQSEEKKILEEAAKKVPVFNIPEGFTFAKDAPPVVPADLEKAKEPPIAALPFSFAKPSSAAATAPLPVPSISLPPPAPEPKTIASEATRTGVPNFFSNSPFLSTPPPSAPALSFNTTPTPTPPPVQDASNPLWDGEKKKSAEANKPSQSLFAGFGNSGTKSGDSTASVSIFGAASVPPPKPLEAKPVPENTLNKEQPNPTFSFGQSSDEKKEPPKVVFGTGIDTVAKPPSIFGEPSQAENVPRTSAPQSTPSPLPFTFGAPTSKPSQPAPAEVPSFFATPASAPAAVEAPKPLFGGGNGSSSLFGQTPNKEPAPTSVPFSFGSSSSATSAAEVKEQPTPTPAPAPAFSFGSSAATTESKPASLFSFGSSSGGLTTAPAAAADPKPSPLFAFGSTPAGTPSPQVQDKSTPAFSFGQPSTAIPASGTPSTPFSFGGASNTSADVSSKPFAFGQPNPVAATERPVTPPKNNENEFRMEESPTRDLQQTNGNKTTSTLNGAFSFGATSTGSSGGAGSLFGSNASPAVPSPTPFSFGSTSANPFAPKESKPEEPKGFGGFGPLSNAAPPINTSFSFGQPKDEAQRPATTGSFAFGTPVATTPTNAFSFGAPTASTNPFGSSSNAGSAPSSPSTFNQPSPFAFAAPAPVNSTFTFGSQPNSPATSNSGLPQSSGGFGGSGFGQAQQPSSPFSGPIALAPSTSGGGTPSLFTIGAAPNVPAGAPRQIKKLPNRRATGKR</sequence>
<feature type="compositionally biased region" description="Basic residues" evidence="1">
    <location>
        <begin position="378"/>
        <end position="392"/>
    </location>
</feature>
<feature type="region of interest" description="Disordered" evidence="1">
    <location>
        <begin position="504"/>
        <end position="1142"/>
    </location>
</feature>
<feature type="region of interest" description="Disordered" evidence="1">
    <location>
        <begin position="276"/>
        <end position="418"/>
    </location>
</feature>
<feature type="compositionally biased region" description="Polar residues" evidence="1">
    <location>
        <begin position="600"/>
        <end position="616"/>
    </location>
</feature>
<accession>A0A8H4QR06</accession>
<feature type="compositionally biased region" description="Polar residues" evidence="1">
    <location>
        <begin position="1003"/>
        <end position="1023"/>
    </location>
</feature>
<gene>
    <name evidence="2" type="ORF">D9613_002849</name>
</gene>
<name>A0A8H4QR06_9AGAR</name>
<dbReference type="Proteomes" id="UP000521872">
    <property type="component" value="Unassembled WGS sequence"/>
</dbReference>
<feature type="compositionally biased region" description="Low complexity" evidence="1">
    <location>
        <begin position="755"/>
        <end position="793"/>
    </location>
</feature>
<dbReference type="EMBL" id="JAACJL010000044">
    <property type="protein sequence ID" value="KAF4615306.1"/>
    <property type="molecule type" value="Genomic_DNA"/>
</dbReference>
<feature type="compositionally biased region" description="Polar residues" evidence="1">
    <location>
        <begin position="567"/>
        <end position="578"/>
    </location>
</feature>
<protein>
    <submittedName>
        <fullName evidence="2">Uncharacterized protein</fullName>
    </submittedName>
</protein>
<feature type="compositionally biased region" description="Polar residues" evidence="1">
    <location>
        <begin position="890"/>
        <end position="905"/>
    </location>
</feature>
<feature type="compositionally biased region" description="Acidic residues" evidence="1">
    <location>
        <begin position="399"/>
        <end position="412"/>
    </location>
</feature>
<feature type="compositionally biased region" description="Polar residues" evidence="1">
    <location>
        <begin position="1053"/>
        <end position="1070"/>
    </location>
</feature>
<feature type="compositionally biased region" description="Low complexity" evidence="1">
    <location>
        <begin position="906"/>
        <end position="916"/>
    </location>
</feature>
<feature type="compositionally biased region" description="Low complexity" evidence="1">
    <location>
        <begin position="363"/>
        <end position="375"/>
    </location>
</feature>
<proteinExistence type="predicted"/>
<evidence type="ECO:0000313" key="3">
    <source>
        <dbReference type="Proteomes" id="UP000521872"/>
    </source>
</evidence>
<feature type="compositionally biased region" description="Low complexity" evidence="1">
    <location>
        <begin position="683"/>
        <end position="703"/>
    </location>
</feature>
<feature type="compositionally biased region" description="Basic and acidic residues" evidence="1">
    <location>
        <begin position="878"/>
        <end position="889"/>
    </location>
</feature>
<keyword evidence="3" id="KW-1185">Reference proteome</keyword>
<evidence type="ECO:0000256" key="1">
    <source>
        <dbReference type="SAM" id="MobiDB-lite"/>
    </source>
</evidence>